<dbReference type="InterPro" id="IPR036779">
    <property type="entry name" value="LysM_dom_sf"/>
</dbReference>
<evidence type="ECO:0000259" key="1">
    <source>
        <dbReference type="PROSITE" id="PS51782"/>
    </source>
</evidence>
<gene>
    <name evidence="2" type="ORF">QJS35_30590</name>
</gene>
<dbReference type="Gene3D" id="3.10.350.10">
    <property type="entry name" value="LysM domain"/>
    <property type="match status" value="1"/>
</dbReference>
<dbReference type="EMBL" id="JASKHM010000024">
    <property type="protein sequence ID" value="MEQ4486734.1"/>
    <property type="molecule type" value="Genomic_DNA"/>
</dbReference>
<protein>
    <submittedName>
        <fullName evidence="2">LysM peptidoglycan-binding domain-containing protein</fullName>
    </submittedName>
</protein>
<dbReference type="Pfam" id="PF01476">
    <property type="entry name" value="LysM"/>
    <property type="match status" value="1"/>
</dbReference>
<dbReference type="SMART" id="SM00257">
    <property type="entry name" value="LysM"/>
    <property type="match status" value="1"/>
</dbReference>
<dbReference type="RefSeq" id="WP_232189815.1">
    <property type="nucleotide sequence ID" value="NZ_JAIOAP010000023.1"/>
</dbReference>
<evidence type="ECO:0000313" key="2">
    <source>
        <dbReference type="EMBL" id="MEQ4486734.1"/>
    </source>
</evidence>
<organism evidence="2 3">
    <name type="scientific">Cohnella silvisoli</name>
    <dbReference type="NCBI Taxonomy" id="2873699"/>
    <lineage>
        <taxon>Bacteria</taxon>
        <taxon>Bacillati</taxon>
        <taxon>Bacillota</taxon>
        <taxon>Bacilli</taxon>
        <taxon>Bacillales</taxon>
        <taxon>Paenibacillaceae</taxon>
        <taxon>Cohnella</taxon>
    </lineage>
</organism>
<feature type="domain" description="LysM" evidence="1">
    <location>
        <begin position="172"/>
        <end position="221"/>
    </location>
</feature>
<keyword evidence="3" id="KW-1185">Reference proteome</keyword>
<sequence length="223" mass="24854">MTHRIELSYNSGAQKLELPIMPEKIEISGDGGGKVYTVAGLGEINVIKDRGLKEISFESFFPAADYPFLQPNIPFRPPGEYVQMIESWMATKRPIRFIFAGGYEINTPVSIESFDWSEVAGSGGDLEYKIDLKEYRFYAAKKVTVDTNTVSINKAKTITKAPARPNEKQTPKTYTLVAGDNLTKVAQKVLGDSGRWQEIQKLNGITDAQLKMLQIGRVLKMPS</sequence>
<dbReference type="PROSITE" id="PS51782">
    <property type="entry name" value="LYSM"/>
    <property type="match status" value="1"/>
</dbReference>
<comment type="caution">
    <text evidence="2">The sequence shown here is derived from an EMBL/GenBank/DDBJ whole genome shotgun (WGS) entry which is preliminary data.</text>
</comment>
<evidence type="ECO:0000313" key="3">
    <source>
        <dbReference type="Proteomes" id="UP001493487"/>
    </source>
</evidence>
<name>A0ABV1L310_9BACL</name>
<reference evidence="2 3" key="1">
    <citation type="journal article" date="2023" name="Genome Announc.">
        <title>Pan-Genome Analyses of the Genus Cohnella and Proposal of the Novel Species Cohnella silvisoli sp. nov., Isolated from Forest Soil.</title>
        <authorList>
            <person name="Wang C."/>
            <person name="Mao L."/>
            <person name="Bao G."/>
            <person name="Zhu H."/>
        </authorList>
    </citation>
    <scope>NUCLEOTIDE SEQUENCE [LARGE SCALE GENOMIC DNA]</scope>
    <source>
        <strain evidence="2 3">NL03-T5-1</strain>
    </source>
</reference>
<dbReference type="InterPro" id="IPR018392">
    <property type="entry name" value="LysM"/>
</dbReference>
<accession>A0ABV1L310</accession>
<dbReference type="CDD" id="cd00118">
    <property type="entry name" value="LysM"/>
    <property type="match status" value="1"/>
</dbReference>
<proteinExistence type="predicted"/>
<dbReference type="Proteomes" id="UP001493487">
    <property type="component" value="Unassembled WGS sequence"/>
</dbReference>